<proteinExistence type="inferred from homology"/>
<dbReference type="STRING" id="465721.ACG33_07880"/>
<dbReference type="Pfam" id="PF13561">
    <property type="entry name" value="adh_short_C2"/>
    <property type="match status" value="1"/>
</dbReference>
<dbReference type="InterPro" id="IPR036291">
    <property type="entry name" value="NAD(P)-bd_dom_sf"/>
</dbReference>
<dbReference type="AlphaFoldDB" id="A0A127F9C2"/>
<dbReference type="RefSeq" id="WP_066920172.1">
    <property type="nucleotide sequence ID" value="NZ_CP011971.1"/>
</dbReference>
<organism evidence="3 4">
    <name type="scientific">Steroidobacter denitrificans</name>
    <dbReference type="NCBI Taxonomy" id="465721"/>
    <lineage>
        <taxon>Bacteria</taxon>
        <taxon>Pseudomonadati</taxon>
        <taxon>Pseudomonadota</taxon>
        <taxon>Gammaproteobacteria</taxon>
        <taxon>Steroidobacterales</taxon>
        <taxon>Steroidobacteraceae</taxon>
        <taxon>Steroidobacter</taxon>
    </lineage>
</organism>
<evidence type="ECO:0000313" key="3">
    <source>
        <dbReference type="EMBL" id="AMN47016.1"/>
    </source>
</evidence>
<evidence type="ECO:0000313" key="4">
    <source>
        <dbReference type="Proteomes" id="UP000070250"/>
    </source>
</evidence>
<dbReference type="Gene3D" id="3.40.50.720">
    <property type="entry name" value="NAD(P)-binding Rossmann-like Domain"/>
    <property type="match status" value="1"/>
</dbReference>
<dbReference type="InterPro" id="IPR002347">
    <property type="entry name" value="SDR_fam"/>
</dbReference>
<dbReference type="Proteomes" id="UP000070250">
    <property type="component" value="Chromosome"/>
</dbReference>
<keyword evidence="2" id="KW-0560">Oxidoreductase</keyword>
<comment type="similarity">
    <text evidence="1">Belongs to the short-chain dehydrogenases/reductases (SDR) family.</text>
</comment>
<dbReference type="CDD" id="cd05233">
    <property type="entry name" value="SDR_c"/>
    <property type="match status" value="1"/>
</dbReference>
<dbReference type="GO" id="GO:0016491">
    <property type="term" value="F:oxidoreductase activity"/>
    <property type="evidence" value="ECO:0007669"/>
    <property type="project" value="UniProtKB-KW"/>
</dbReference>
<dbReference type="PRINTS" id="PR00081">
    <property type="entry name" value="GDHRDH"/>
</dbReference>
<dbReference type="EMBL" id="CP011971">
    <property type="protein sequence ID" value="AMN47016.1"/>
    <property type="molecule type" value="Genomic_DNA"/>
</dbReference>
<reference evidence="3 4" key="1">
    <citation type="submission" date="2015-06" db="EMBL/GenBank/DDBJ databases">
        <title>A Comprehensive Approach to Explore the Metabolic and Phylogenetic Diversity of Bacterial Steroid Degradation in the Environment: Testosterone as an Example.</title>
        <authorList>
            <person name="Yang F.-C."/>
            <person name="Chen Y.-L."/>
            <person name="Yu C.-P."/>
            <person name="Tang S.-L."/>
            <person name="Wang P.-H."/>
            <person name="Ismail W."/>
            <person name="Wang C.-H."/>
            <person name="Yang C.-Y."/>
            <person name="Chiang Y.-R."/>
        </authorList>
    </citation>
    <scope>NUCLEOTIDE SEQUENCE [LARGE SCALE GENOMIC DNA]</scope>
    <source>
        <strain evidence="3 4">DSM 18526</strain>
    </source>
</reference>
<dbReference type="KEGG" id="sdf:ACG33_07880"/>
<name>A0A127F9C2_STEDE</name>
<dbReference type="OrthoDB" id="9803333at2"/>
<accession>A0A127F9C2</accession>
<dbReference type="InterPro" id="IPR051122">
    <property type="entry name" value="SDR_DHRS6-like"/>
</dbReference>
<sequence>MGILDGKVAVITGGSSNIGLEIGRRFAAEGAKVIVAARDADRLEKAVTSIGHGAVGISVDVADETQVKALFEPLDRVDVLVTCAGGWVFGAIDELPPARWVELFAGRFFGQMYACHYAVPKMPAGGSIMLCSGIAAKAAIANYAGGTAVCGAVNSMGRQLAFELAPRGIRVNVLSPGLILTDEEYERAIDGQLPDDIVRRSFIDNSIPLKRSGTARDMAAAAMFLINCDYATGMILDVDGGWTTV</sequence>
<dbReference type="PANTHER" id="PTHR43477">
    <property type="entry name" value="DIHYDROANTICAPSIN 7-DEHYDROGENASE"/>
    <property type="match status" value="1"/>
</dbReference>
<evidence type="ECO:0000256" key="2">
    <source>
        <dbReference type="ARBA" id="ARBA00023002"/>
    </source>
</evidence>
<evidence type="ECO:0000256" key="1">
    <source>
        <dbReference type="ARBA" id="ARBA00006484"/>
    </source>
</evidence>
<keyword evidence="4" id="KW-1185">Reference proteome</keyword>
<dbReference type="PANTHER" id="PTHR43477:SF1">
    <property type="entry name" value="DIHYDROANTICAPSIN 7-DEHYDROGENASE"/>
    <property type="match status" value="1"/>
</dbReference>
<gene>
    <name evidence="3" type="ORF">ACG33_07880</name>
</gene>
<protein>
    <submittedName>
        <fullName evidence="3">Oxidoreductase</fullName>
    </submittedName>
</protein>
<dbReference type="SUPFAM" id="SSF51735">
    <property type="entry name" value="NAD(P)-binding Rossmann-fold domains"/>
    <property type="match status" value="1"/>
</dbReference>